<organism evidence="8 9">
    <name type="scientific">Dyella psychrodurans</name>
    <dbReference type="NCBI Taxonomy" id="1927960"/>
    <lineage>
        <taxon>Bacteria</taxon>
        <taxon>Pseudomonadati</taxon>
        <taxon>Pseudomonadota</taxon>
        <taxon>Gammaproteobacteria</taxon>
        <taxon>Lysobacterales</taxon>
        <taxon>Rhodanobacteraceae</taxon>
        <taxon>Dyella</taxon>
    </lineage>
</organism>
<dbReference type="EMBL" id="QRBF01000006">
    <property type="protein sequence ID" value="RDS81948.1"/>
    <property type="molecule type" value="Genomic_DNA"/>
</dbReference>
<sequence length="104" mass="11234">MAGDASAGSDVFKTECSECHSVKDGRNKKGPSLFGIVGRAAGTAPNYKYSDALLQAHWVWTADKLHGYLSQPAKQANPGTKMKYDGLTDSKQLDDLISYLSTIH</sequence>
<dbReference type="PROSITE" id="PS51007">
    <property type="entry name" value="CYTC"/>
    <property type="match status" value="1"/>
</dbReference>
<evidence type="ECO:0000256" key="1">
    <source>
        <dbReference type="ARBA" id="ARBA00022448"/>
    </source>
</evidence>
<dbReference type="RefSeq" id="WP_115479103.1">
    <property type="nucleotide sequence ID" value="NZ_QRBF01000006.1"/>
</dbReference>
<proteinExistence type="predicted"/>
<gene>
    <name evidence="8" type="ORF">DWU99_16155</name>
</gene>
<dbReference type="PANTHER" id="PTHR11961">
    <property type="entry name" value="CYTOCHROME C"/>
    <property type="match status" value="1"/>
</dbReference>
<dbReference type="InterPro" id="IPR002327">
    <property type="entry name" value="Cyt_c_1A/1B"/>
</dbReference>
<evidence type="ECO:0000256" key="4">
    <source>
        <dbReference type="ARBA" id="ARBA00022982"/>
    </source>
</evidence>
<keyword evidence="3 6" id="KW-0479">Metal-binding</keyword>
<keyword evidence="9" id="KW-1185">Reference proteome</keyword>
<evidence type="ECO:0000256" key="3">
    <source>
        <dbReference type="ARBA" id="ARBA00022723"/>
    </source>
</evidence>
<keyword evidence="4" id="KW-0249">Electron transport</keyword>
<evidence type="ECO:0000256" key="5">
    <source>
        <dbReference type="ARBA" id="ARBA00023004"/>
    </source>
</evidence>
<evidence type="ECO:0000256" key="6">
    <source>
        <dbReference type="PROSITE-ProRule" id="PRU00433"/>
    </source>
</evidence>
<dbReference type="GO" id="GO:0046872">
    <property type="term" value="F:metal ion binding"/>
    <property type="evidence" value="ECO:0007669"/>
    <property type="project" value="UniProtKB-KW"/>
</dbReference>
<dbReference type="AlphaFoldDB" id="A0A370X0L1"/>
<evidence type="ECO:0000256" key="2">
    <source>
        <dbReference type="ARBA" id="ARBA00022617"/>
    </source>
</evidence>
<dbReference type="InterPro" id="IPR009056">
    <property type="entry name" value="Cyt_c-like_dom"/>
</dbReference>
<dbReference type="Pfam" id="PF00034">
    <property type="entry name" value="Cytochrom_C"/>
    <property type="match status" value="1"/>
</dbReference>
<dbReference type="GO" id="GO:0009055">
    <property type="term" value="F:electron transfer activity"/>
    <property type="evidence" value="ECO:0007669"/>
    <property type="project" value="InterPro"/>
</dbReference>
<comment type="caution">
    <text evidence="8">The sequence shown here is derived from an EMBL/GenBank/DDBJ whole genome shotgun (WGS) entry which is preliminary data.</text>
</comment>
<dbReference type="Gene3D" id="1.10.760.10">
    <property type="entry name" value="Cytochrome c-like domain"/>
    <property type="match status" value="1"/>
</dbReference>
<dbReference type="PRINTS" id="PR00604">
    <property type="entry name" value="CYTCHRMECIAB"/>
</dbReference>
<reference evidence="8 9" key="1">
    <citation type="submission" date="2018-07" db="EMBL/GenBank/DDBJ databases">
        <title>Dyella monticola sp. nov. and Dyella psychrodurans sp. nov. isolated from monsoon evergreen broad-leaved forest soil of Dinghu Mountain, China.</title>
        <authorList>
            <person name="Gao Z."/>
            <person name="Qiu L."/>
        </authorList>
    </citation>
    <scope>NUCLEOTIDE SEQUENCE [LARGE SCALE GENOMIC DNA]</scope>
    <source>
        <strain evidence="8 9">4MSK11</strain>
    </source>
</reference>
<dbReference type="SUPFAM" id="SSF46626">
    <property type="entry name" value="Cytochrome c"/>
    <property type="match status" value="1"/>
</dbReference>
<feature type="domain" description="Cytochrome c" evidence="7">
    <location>
        <begin position="3"/>
        <end position="104"/>
    </location>
</feature>
<evidence type="ECO:0000259" key="7">
    <source>
        <dbReference type="PROSITE" id="PS51007"/>
    </source>
</evidence>
<accession>A0A370X0L1</accession>
<keyword evidence="2 6" id="KW-0349">Heme</keyword>
<evidence type="ECO:0000313" key="9">
    <source>
        <dbReference type="Proteomes" id="UP000255334"/>
    </source>
</evidence>
<evidence type="ECO:0000313" key="8">
    <source>
        <dbReference type="EMBL" id="RDS81948.1"/>
    </source>
</evidence>
<dbReference type="Proteomes" id="UP000255334">
    <property type="component" value="Unassembled WGS sequence"/>
</dbReference>
<keyword evidence="5 6" id="KW-0408">Iron</keyword>
<protein>
    <submittedName>
        <fullName evidence="8">Cytochrome c family protein</fullName>
    </submittedName>
</protein>
<keyword evidence="1" id="KW-0813">Transport</keyword>
<dbReference type="OrthoDB" id="9805828at2"/>
<name>A0A370X0L1_9GAMM</name>
<dbReference type="GO" id="GO:0020037">
    <property type="term" value="F:heme binding"/>
    <property type="evidence" value="ECO:0007669"/>
    <property type="project" value="InterPro"/>
</dbReference>
<dbReference type="InterPro" id="IPR036909">
    <property type="entry name" value="Cyt_c-like_dom_sf"/>
</dbReference>